<evidence type="ECO:0000256" key="1">
    <source>
        <dbReference type="ARBA" id="ARBA00001974"/>
    </source>
</evidence>
<dbReference type="AlphaFoldDB" id="A0A1H6E3H2"/>
<keyword evidence="3" id="KW-0285">Flavoprotein</keyword>
<feature type="compositionally biased region" description="Low complexity" evidence="6">
    <location>
        <begin position="447"/>
        <end position="463"/>
    </location>
</feature>
<evidence type="ECO:0000256" key="5">
    <source>
        <dbReference type="ARBA" id="ARBA00023002"/>
    </source>
</evidence>
<accession>A0A1H6E3H2</accession>
<dbReference type="InterPro" id="IPR016169">
    <property type="entry name" value="FAD-bd_PCMH_sub2"/>
</dbReference>
<dbReference type="Gene3D" id="3.30.465.10">
    <property type="match status" value="1"/>
</dbReference>
<dbReference type="Pfam" id="PF01565">
    <property type="entry name" value="FAD_binding_4"/>
    <property type="match status" value="1"/>
</dbReference>
<dbReference type="PROSITE" id="PS51387">
    <property type="entry name" value="FAD_PCMH"/>
    <property type="match status" value="1"/>
</dbReference>
<feature type="domain" description="FAD-binding PCMH-type" evidence="7">
    <location>
        <begin position="40"/>
        <end position="210"/>
    </location>
</feature>
<sequence length="474" mass="48132">MTQTSRSKVLPPVPALLGTATDVLGPGDDGYAESAATVLGSGTPDLVVRPLDAAGVALSLRYAAEAGLAVTVRSGGHSMAGLSTSTGGMLLDTRRIDGVRLDPATGRVRVGAGATWGEVAAALGPHGWGLTAGDTRQVGVAGLTLGGGIGWLVRRFGLAIDSLTAVRLVTADGQVVRADAEEHADLFWALRGGGGNFGVAVDFEFAAQRVGAVHFGSIGLRADDPPGLLAGWRDLMRSADERLTTTLTLMPAMPGRPAAATLLCCWASPDGAEAARALGPFRALAPVGSDDVRAMPYAEVLEDMTPLPPGLRMEMRNVLFPALDDAAVAAAGELFAGGGAVLSLRSLGGAVARVGREATAYAHRDAEVMVAAGLMAPEGAPPELLAGALRRWSRVAALGSGAYVGFLGSAGPADVAAAYPPATYRRLAAVKRRYDPANVFRSTHNVPPATATATAAATATDTDPVPEPAPADAS</sequence>
<evidence type="ECO:0000256" key="2">
    <source>
        <dbReference type="ARBA" id="ARBA00005466"/>
    </source>
</evidence>
<evidence type="ECO:0000259" key="7">
    <source>
        <dbReference type="PROSITE" id="PS51387"/>
    </source>
</evidence>
<evidence type="ECO:0000313" key="9">
    <source>
        <dbReference type="Proteomes" id="UP000236754"/>
    </source>
</evidence>
<protein>
    <submittedName>
        <fullName evidence="8">FAD/FMN-containing dehydrogenase</fullName>
    </submittedName>
</protein>
<keyword evidence="9" id="KW-1185">Reference proteome</keyword>
<dbReference type="PANTHER" id="PTHR42973:SF39">
    <property type="entry name" value="FAD-BINDING PCMH-TYPE DOMAIN-CONTAINING PROTEIN"/>
    <property type="match status" value="1"/>
</dbReference>
<gene>
    <name evidence="8" type="ORF">SAMN05216223_1248</name>
</gene>
<dbReference type="GO" id="GO:0016491">
    <property type="term" value="F:oxidoreductase activity"/>
    <property type="evidence" value="ECO:0007669"/>
    <property type="project" value="UniProtKB-KW"/>
</dbReference>
<feature type="region of interest" description="Disordered" evidence="6">
    <location>
        <begin position="441"/>
        <end position="474"/>
    </location>
</feature>
<dbReference type="InterPro" id="IPR006094">
    <property type="entry name" value="Oxid_FAD_bind_N"/>
</dbReference>
<reference evidence="8 9" key="1">
    <citation type="submission" date="2016-10" db="EMBL/GenBank/DDBJ databases">
        <authorList>
            <person name="de Groot N.N."/>
        </authorList>
    </citation>
    <scope>NUCLEOTIDE SEQUENCE [LARGE SCALE GENOMIC DNA]</scope>
    <source>
        <strain evidence="8 9">CGMCC 4.2023</strain>
    </source>
</reference>
<dbReference type="InterPro" id="IPR016167">
    <property type="entry name" value="FAD-bd_PCMH_sub1"/>
</dbReference>
<proteinExistence type="inferred from homology"/>
<dbReference type="Pfam" id="PF08031">
    <property type="entry name" value="BBE"/>
    <property type="match status" value="1"/>
</dbReference>
<keyword evidence="4" id="KW-0274">FAD</keyword>
<dbReference type="SUPFAM" id="SSF56176">
    <property type="entry name" value="FAD-binding/transporter-associated domain-like"/>
    <property type="match status" value="1"/>
</dbReference>
<dbReference type="Gene3D" id="3.40.462.20">
    <property type="match status" value="1"/>
</dbReference>
<comment type="similarity">
    <text evidence="2">Belongs to the oxygen-dependent FAD-linked oxidoreductase family.</text>
</comment>
<dbReference type="PANTHER" id="PTHR42973">
    <property type="entry name" value="BINDING OXIDOREDUCTASE, PUTATIVE (AFU_ORTHOLOGUE AFUA_1G17690)-RELATED"/>
    <property type="match status" value="1"/>
</dbReference>
<dbReference type="EMBL" id="FNVU01000024">
    <property type="protein sequence ID" value="SEG91556.1"/>
    <property type="molecule type" value="Genomic_DNA"/>
</dbReference>
<dbReference type="Gene3D" id="3.30.43.10">
    <property type="entry name" value="Uridine Diphospho-n-acetylenolpyruvylglucosamine Reductase, domain 2"/>
    <property type="match status" value="1"/>
</dbReference>
<dbReference type="InterPro" id="IPR036318">
    <property type="entry name" value="FAD-bd_PCMH-like_sf"/>
</dbReference>
<dbReference type="OrthoDB" id="9775082at2"/>
<comment type="cofactor">
    <cofactor evidence="1">
        <name>FAD</name>
        <dbReference type="ChEBI" id="CHEBI:57692"/>
    </cofactor>
</comment>
<dbReference type="GO" id="GO:0071949">
    <property type="term" value="F:FAD binding"/>
    <property type="evidence" value="ECO:0007669"/>
    <property type="project" value="InterPro"/>
</dbReference>
<evidence type="ECO:0000313" key="8">
    <source>
        <dbReference type="EMBL" id="SEG91556.1"/>
    </source>
</evidence>
<dbReference type="InterPro" id="IPR050416">
    <property type="entry name" value="FAD-linked_Oxidoreductase"/>
</dbReference>
<dbReference type="Proteomes" id="UP000236754">
    <property type="component" value="Unassembled WGS sequence"/>
</dbReference>
<dbReference type="InterPro" id="IPR012951">
    <property type="entry name" value="BBE"/>
</dbReference>
<evidence type="ECO:0000256" key="4">
    <source>
        <dbReference type="ARBA" id="ARBA00022827"/>
    </source>
</evidence>
<name>A0A1H6E3H2_9ACTN</name>
<evidence type="ECO:0000256" key="6">
    <source>
        <dbReference type="SAM" id="MobiDB-lite"/>
    </source>
</evidence>
<dbReference type="RefSeq" id="WP_160145171.1">
    <property type="nucleotide sequence ID" value="NZ_FNVU01000024.1"/>
</dbReference>
<evidence type="ECO:0000256" key="3">
    <source>
        <dbReference type="ARBA" id="ARBA00022630"/>
    </source>
</evidence>
<keyword evidence="5" id="KW-0560">Oxidoreductase</keyword>
<dbReference type="InterPro" id="IPR016166">
    <property type="entry name" value="FAD-bd_PCMH"/>
</dbReference>
<feature type="compositionally biased region" description="Pro residues" evidence="6">
    <location>
        <begin position="465"/>
        <end position="474"/>
    </location>
</feature>
<organism evidence="8 9">
    <name type="scientific">Actinacidiphila yanglinensis</name>
    <dbReference type="NCBI Taxonomy" id="310779"/>
    <lineage>
        <taxon>Bacteria</taxon>
        <taxon>Bacillati</taxon>
        <taxon>Actinomycetota</taxon>
        <taxon>Actinomycetes</taxon>
        <taxon>Kitasatosporales</taxon>
        <taxon>Streptomycetaceae</taxon>
        <taxon>Actinacidiphila</taxon>
    </lineage>
</organism>